<gene>
    <name evidence="2" type="ORF">TT172_LOCUS9592</name>
</gene>
<evidence type="ECO:0000256" key="1">
    <source>
        <dbReference type="SAM" id="MobiDB-lite"/>
    </source>
</evidence>
<accession>A0A3S4AZI3</accession>
<protein>
    <submittedName>
        <fullName evidence="2">9b1b0b03-faed-45d4-932d-2e91e9dc116c</fullName>
    </submittedName>
</protein>
<organism evidence="2 3">
    <name type="scientific">Thermothielavioides terrestris</name>
    <dbReference type="NCBI Taxonomy" id="2587410"/>
    <lineage>
        <taxon>Eukaryota</taxon>
        <taxon>Fungi</taxon>
        <taxon>Dikarya</taxon>
        <taxon>Ascomycota</taxon>
        <taxon>Pezizomycotina</taxon>
        <taxon>Sordariomycetes</taxon>
        <taxon>Sordariomycetidae</taxon>
        <taxon>Sordariales</taxon>
        <taxon>Chaetomiaceae</taxon>
        <taxon>Thermothielavioides</taxon>
    </lineage>
</organism>
<feature type="region of interest" description="Disordered" evidence="1">
    <location>
        <begin position="1"/>
        <end position="28"/>
    </location>
</feature>
<sequence>MDATSTKGDEPATKPTTAEKRPENVGPAQARLADGDYERCRALLVSDGSRCPLAKADGSWRWCATHAAHHVVLHHEELAHRKPWYDESRRCLYMRDPAQALKTFNAIQESLALRILITEVLHAGDEDDGHRHFVRVTLGCRGNVMSQLNYFQKQRGSNTNGGAPAITQPEAAQASSSDSPSPGAAGQQRISISSCFDRFLALAEARAASPTRLGVEVPGEASGSGSGTPAPPHHADDPDRISSSIASPPQPQSSSAGPSPDHTSMRARLVAKAKALGDLPRLECEHTAEELEAQERAWREAVAQAEGWPVPGPTVVNHPWDAPPLQPPVWVENGDGKASGFESGRFGWLVAFFCRCLGWRKGV</sequence>
<feature type="compositionally biased region" description="Low complexity" evidence="1">
    <location>
        <begin position="171"/>
        <end position="187"/>
    </location>
</feature>
<feature type="compositionally biased region" description="Basic and acidic residues" evidence="1">
    <location>
        <begin position="7"/>
        <end position="23"/>
    </location>
</feature>
<dbReference type="EMBL" id="OUUZ01000019">
    <property type="protein sequence ID" value="SPQ27173.1"/>
    <property type="molecule type" value="Genomic_DNA"/>
</dbReference>
<proteinExistence type="predicted"/>
<evidence type="ECO:0000313" key="3">
    <source>
        <dbReference type="Proteomes" id="UP000289323"/>
    </source>
</evidence>
<feature type="compositionally biased region" description="Low complexity" evidence="1">
    <location>
        <begin position="241"/>
        <end position="260"/>
    </location>
</feature>
<name>A0A3S4AZI3_9PEZI</name>
<feature type="region of interest" description="Disordered" evidence="1">
    <location>
        <begin position="155"/>
        <end position="188"/>
    </location>
</feature>
<feature type="region of interest" description="Disordered" evidence="1">
    <location>
        <begin position="211"/>
        <end position="264"/>
    </location>
</feature>
<reference evidence="2 3" key="1">
    <citation type="submission" date="2018-04" db="EMBL/GenBank/DDBJ databases">
        <authorList>
            <person name="Huttner S."/>
            <person name="Dainat J."/>
        </authorList>
    </citation>
    <scope>NUCLEOTIDE SEQUENCE [LARGE SCALE GENOMIC DNA]</scope>
</reference>
<dbReference type="Proteomes" id="UP000289323">
    <property type="component" value="Unassembled WGS sequence"/>
</dbReference>
<dbReference type="AlphaFoldDB" id="A0A3S4AZI3"/>
<evidence type="ECO:0000313" key="2">
    <source>
        <dbReference type="EMBL" id="SPQ27173.1"/>
    </source>
</evidence>